<keyword evidence="14" id="KW-0489">Methyltransferase</keyword>
<comment type="catalytic activity">
    <reaction evidence="11">
        <text>(6R)-5,10-methylene-5,6,7,8-tetrahydrofolate + glycine + H2O = (6S)-5,6,7,8-tetrahydrofolate + L-serine</text>
        <dbReference type="Rhea" id="RHEA:15481"/>
        <dbReference type="ChEBI" id="CHEBI:15377"/>
        <dbReference type="ChEBI" id="CHEBI:15636"/>
        <dbReference type="ChEBI" id="CHEBI:33384"/>
        <dbReference type="ChEBI" id="CHEBI:57305"/>
        <dbReference type="ChEBI" id="CHEBI:57453"/>
        <dbReference type="EC" id="2.1.2.1"/>
    </reaction>
</comment>
<dbReference type="OrthoDB" id="9803846at2"/>
<dbReference type="GO" id="GO:0005829">
    <property type="term" value="C:cytosol"/>
    <property type="evidence" value="ECO:0007669"/>
    <property type="project" value="TreeGrafter"/>
</dbReference>
<dbReference type="CDD" id="cd00378">
    <property type="entry name" value="SHMT"/>
    <property type="match status" value="1"/>
</dbReference>
<comment type="catalytic activity">
    <reaction evidence="9">
        <text>(6R)-5,10-methylene-5,6,7,8-tetrahydrofolate + D-alanine + H2O = 2-methylserine + (6S)-5,6,7,8-tetrahydrofolate</text>
        <dbReference type="Rhea" id="RHEA:10064"/>
        <dbReference type="ChEBI" id="CHEBI:15377"/>
        <dbReference type="ChEBI" id="CHEBI:15636"/>
        <dbReference type="ChEBI" id="CHEBI:57416"/>
        <dbReference type="ChEBI" id="CHEBI:57453"/>
        <dbReference type="ChEBI" id="CHEBI:58275"/>
        <dbReference type="EC" id="2.1.2.7"/>
    </reaction>
</comment>
<reference evidence="14 15" key="1">
    <citation type="submission" date="2019-01" db="EMBL/GenBank/DDBJ databases">
        <authorList>
            <person name="Chen W.-M."/>
        </authorList>
    </citation>
    <scope>NUCLEOTIDE SEQUENCE [LARGE SCALE GENOMIC DNA]</scope>
    <source>
        <strain evidence="14 15">CCP-6</strain>
    </source>
</reference>
<dbReference type="InterPro" id="IPR015422">
    <property type="entry name" value="PyrdxlP-dep_Trfase_small"/>
</dbReference>
<dbReference type="Proteomes" id="UP000282957">
    <property type="component" value="Unassembled WGS sequence"/>
</dbReference>
<keyword evidence="6 11" id="KW-0554">One-carbon metabolism</keyword>
<evidence type="ECO:0000256" key="10">
    <source>
        <dbReference type="ARBA" id="ARBA00057572"/>
    </source>
</evidence>
<gene>
    <name evidence="11" type="primary">glyA</name>
    <name evidence="14" type="ORF">EOD42_21070</name>
</gene>
<dbReference type="InterPro" id="IPR039429">
    <property type="entry name" value="SHMT-like_dom"/>
</dbReference>
<dbReference type="PIRSF" id="PIRSF000412">
    <property type="entry name" value="SHMT"/>
    <property type="match status" value="1"/>
</dbReference>
<evidence type="ECO:0000313" key="15">
    <source>
        <dbReference type="Proteomes" id="UP000282957"/>
    </source>
</evidence>
<dbReference type="GO" id="GO:0030170">
    <property type="term" value="F:pyridoxal phosphate binding"/>
    <property type="evidence" value="ECO:0007669"/>
    <property type="project" value="UniProtKB-UniRule"/>
</dbReference>
<dbReference type="NCBIfam" id="NF000586">
    <property type="entry name" value="PRK00011.1"/>
    <property type="match status" value="1"/>
</dbReference>
<comment type="function">
    <text evidence="10">Catalyzes the reversible interconversion of alpha-methyl-L-serine to D-alanine with tetrahydrofolate (THF) serving as the one-carbon carrier. Cannot use alpha-methyl-D-serine, L-serine, D-serine or L-alanine.</text>
</comment>
<evidence type="ECO:0000256" key="7">
    <source>
        <dbReference type="ARBA" id="ARBA00022679"/>
    </source>
</evidence>
<evidence type="ECO:0000256" key="12">
    <source>
        <dbReference type="PIRSR" id="PIRSR000412-50"/>
    </source>
</evidence>
<evidence type="ECO:0000313" key="14">
    <source>
        <dbReference type="EMBL" id="RVT91809.1"/>
    </source>
</evidence>
<dbReference type="InterPro" id="IPR015424">
    <property type="entry name" value="PyrdxlP-dep_Trfase"/>
</dbReference>
<comment type="pathway">
    <text evidence="11">One-carbon metabolism; tetrahydrofolate interconversion.</text>
</comment>
<feature type="site" description="Plays an important role in substrate specificity" evidence="11">
    <location>
        <position position="239"/>
    </location>
</feature>
<accession>A0A437M265</accession>
<keyword evidence="11" id="KW-0028">Amino-acid biosynthesis</keyword>
<dbReference type="FunFam" id="3.40.640.10:FF:000001">
    <property type="entry name" value="Serine hydroxymethyltransferase"/>
    <property type="match status" value="1"/>
</dbReference>
<comment type="pathway">
    <text evidence="11">Amino-acid biosynthesis; glycine biosynthesis; glycine from L-serine: step 1/1.</text>
</comment>
<evidence type="ECO:0000256" key="8">
    <source>
        <dbReference type="ARBA" id="ARBA00022898"/>
    </source>
</evidence>
<dbReference type="PROSITE" id="PS00096">
    <property type="entry name" value="SHMT"/>
    <property type="match status" value="1"/>
</dbReference>
<comment type="cofactor">
    <cofactor evidence="1 11 12">
        <name>pyridoxal 5'-phosphate</name>
        <dbReference type="ChEBI" id="CHEBI:597326"/>
    </cofactor>
</comment>
<dbReference type="InterPro" id="IPR015421">
    <property type="entry name" value="PyrdxlP-dep_Trfase_major"/>
</dbReference>
<comment type="subcellular location">
    <subcellularLocation>
        <location evidence="2 11">Cytoplasm</location>
    </subcellularLocation>
</comment>
<dbReference type="PANTHER" id="PTHR11680">
    <property type="entry name" value="SERINE HYDROXYMETHYLTRANSFERASE"/>
    <property type="match status" value="1"/>
</dbReference>
<dbReference type="InterPro" id="IPR001085">
    <property type="entry name" value="Ser_HO-MeTrfase"/>
</dbReference>
<evidence type="ECO:0000256" key="11">
    <source>
        <dbReference type="HAMAP-Rule" id="MF_00051"/>
    </source>
</evidence>
<dbReference type="AlphaFoldDB" id="A0A437M265"/>
<dbReference type="GO" id="GO:0004372">
    <property type="term" value="F:glycine hydroxymethyltransferase activity"/>
    <property type="evidence" value="ECO:0007669"/>
    <property type="project" value="UniProtKB-UniRule"/>
</dbReference>
<comment type="caution">
    <text evidence="14">The sequence shown here is derived from an EMBL/GenBank/DDBJ whole genome shotgun (WGS) entry which is preliminary data.</text>
</comment>
<dbReference type="UniPathway" id="UPA00288">
    <property type="reaction ID" value="UER01023"/>
</dbReference>
<protein>
    <recommendedName>
        <fullName evidence="11">Serine hydroxymethyltransferase</fullName>
        <shortName evidence="11">SHMT</shortName>
        <shortName evidence="11">Serine methylase</shortName>
        <ecNumber evidence="11">2.1.2.1</ecNumber>
    </recommendedName>
</protein>
<keyword evidence="15" id="KW-1185">Reference proteome</keyword>
<feature type="binding site" evidence="11">
    <location>
        <position position="131"/>
    </location>
    <ligand>
        <name>(6S)-5,6,7,8-tetrahydrofolate</name>
        <dbReference type="ChEBI" id="CHEBI:57453"/>
    </ligand>
</feature>
<dbReference type="GO" id="GO:0050413">
    <property type="term" value="F:D-alanine 2-hydroxymethyltransferase activity"/>
    <property type="evidence" value="ECO:0007669"/>
    <property type="project" value="UniProtKB-EC"/>
</dbReference>
<dbReference type="InterPro" id="IPR019798">
    <property type="entry name" value="Ser_HO-MeTrfase_PLP_BS"/>
</dbReference>
<comment type="similarity">
    <text evidence="3 11">Belongs to the SHMT family.</text>
</comment>
<dbReference type="Pfam" id="PF00464">
    <property type="entry name" value="SHMT"/>
    <property type="match status" value="1"/>
</dbReference>
<evidence type="ECO:0000256" key="6">
    <source>
        <dbReference type="ARBA" id="ARBA00022563"/>
    </source>
</evidence>
<evidence type="ECO:0000256" key="1">
    <source>
        <dbReference type="ARBA" id="ARBA00001933"/>
    </source>
</evidence>
<feature type="binding site" evidence="11">
    <location>
        <position position="255"/>
    </location>
    <ligand>
        <name>(6S)-5,6,7,8-tetrahydrofolate</name>
        <dbReference type="ChEBI" id="CHEBI:57453"/>
    </ligand>
</feature>
<dbReference type="SUPFAM" id="SSF53383">
    <property type="entry name" value="PLP-dependent transferases"/>
    <property type="match status" value="1"/>
</dbReference>
<organism evidence="14 15">
    <name type="scientific">Rhodovarius crocodyli</name>
    <dbReference type="NCBI Taxonomy" id="1979269"/>
    <lineage>
        <taxon>Bacteria</taxon>
        <taxon>Pseudomonadati</taxon>
        <taxon>Pseudomonadota</taxon>
        <taxon>Alphaproteobacteria</taxon>
        <taxon>Acetobacterales</taxon>
        <taxon>Roseomonadaceae</taxon>
        <taxon>Rhodovarius</taxon>
    </lineage>
</organism>
<dbReference type="Gene3D" id="3.90.1150.10">
    <property type="entry name" value="Aspartate Aminotransferase, domain 1"/>
    <property type="match status" value="1"/>
</dbReference>
<dbReference type="UniPathway" id="UPA00193"/>
<dbReference type="PANTHER" id="PTHR11680:SF35">
    <property type="entry name" value="SERINE HYDROXYMETHYLTRANSFERASE 1"/>
    <property type="match status" value="1"/>
</dbReference>
<evidence type="ECO:0000256" key="5">
    <source>
        <dbReference type="ARBA" id="ARBA00022490"/>
    </source>
</evidence>
<feature type="domain" description="Serine hydroxymethyltransferase-like" evidence="13">
    <location>
        <begin position="18"/>
        <end position="395"/>
    </location>
</feature>
<dbReference type="Gene3D" id="3.40.640.10">
    <property type="entry name" value="Type I PLP-dependent aspartate aminotransferase-like (Major domain)"/>
    <property type="match status" value="1"/>
</dbReference>
<dbReference type="EMBL" id="SACL01000009">
    <property type="protein sequence ID" value="RVT91809.1"/>
    <property type="molecule type" value="Genomic_DNA"/>
</dbReference>
<sequence length="432" mass="46076">MNESTQRFVPARFFQAGLAESDPAIAEAIGKELVRQQDGIELIASENIVSRAVLEAQGSVLTNKYAEGYPGRRYYGGCEYVDVAEALAIERAKELFGAQFANVQAHSGASANMAVFFALLQPGDTFMGLDLAAGGHLTHGATVNYSGKWFKVAPYTVRREDQMIDMEEVARIARETRPKLIVAGGSAYARFWDFARFREIADEVGAYFMVDMAHFAGLVAGGVHPSPVPHAHVTTSTTHKTLRGPRGGLILTNDEAIAKKINSAIFPGLQGGPLMHVVAAKAVAFGEALRPEFRAYAKQVVLNAAALSDTLKGLGFGIVTGGTDNHLMLVDLRPKSVTGKAAEGALGRAHLTCNKNAIPFDPEKPMVTSGIRLGSPAATTRGFGEAEFVQIGQMIGRVLEGLAGANNPEGNSAIEATVGAEVQELCRRFPVY</sequence>
<dbReference type="GO" id="GO:0019264">
    <property type="term" value="P:glycine biosynthetic process from serine"/>
    <property type="evidence" value="ECO:0007669"/>
    <property type="project" value="UniProtKB-UniRule"/>
</dbReference>
<dbReference type="HAMAP" id="MF_00051">
    <property type="entry name" value="SHMT"/>
    <property type="match status" value="1"/>
</dbReference>
<name>A0A437M265_9PROT</name>
<evidence type="ECO:0000256" key="3">
    <source>
        <dbReference type="ARBA" id="ARBA00006376"/>
    </source>
</evidence>
<proteinExistence type="inferred from homology"/>
<evidence type="ECO:0000256" key="2">
    <source>
        <dbReference type="ARBA" id="ARBA00004496"/>
    </source>
</evidence>
<dbReference type="RefSeq" id="WP_127789556.1">
    <property type="nucleotide sequence ID" value="NZ_SACL01000009.1"/>
</dbReference>
<dbReference type="GO" id="GO:0008168">
    <property type="term" value="F:methyltransferase activity"/>
    <property type="evidence" value="ECO:0007669"/>
    <property type="project" value="UniProtKB-KW"/>
</dbReference>
<evidence type="ECO:0000256" key="9">
    <source>
        <dbReference type="ARBA" id="ARBA00051216"/>
    </source>
</evidence>
<comment type="caution">
    <text evidence="11">Lacks conserved residue(s) required for the propagation of feature annotation.</text>
</comment>
<feature type="modified residue" description="N6-(pyridoxal phosphate)lysine" evidence="11 12">
    <location>
        <position position="240"/>
    </location>
</feature>
<feature type="binding site" evidence="11">
    <location>
        <begin position="135"/>
        <end position="137"/>
    </location>
    <ligand>
        <name>(6S)-5,6,7,8-tetrahydrofolate</name>
        <dbReference type="ChEBI" id="CHEBI:57453"/>
    </ligand>
</feature>
<comment type="function">
    <text evidence="11">Catalyzes the reversible interconversion of serine and glycine with tetrahydrofolate (THF) serving as the one-carbon carrier. This reaction serves as the major source of one-carbon groups required for the biosynthesis of purines, thymidylate, methionine, and other important biomolecules. Also exhibits THF-independent aldolase activity toward beta-hydroxyamino acids, producing glycine and aldehydes, via a retro-aldol mechanism.</text>
</comment>
<dbReference type="InterPro" id="IPR049943">
    <property type="entry name" value="Ser_HO-MeTrfase-like"/>
</dbReference>
<dbReference type="GO" id="GO:0035999">
    <property type="term" value="P:tetrahydrofolate interconversion"/>
    <property type="evidence" value="ECO:0007669"/>
    <property type="project" value="UniProtKB-UniRule"/>
</dbReference>
<keyword evidence="8 11" id="KW-0663">Pyridoxal phosphate</keyword>
<evidence type="ECO:0000256" key="4">
    <source>
        <dbReference type="ARBA" id="ARBA00011738"/>
    </source>
</evidence>
<dbReference type="EC" id="2.1.2.1" evidence="11"/>
<keyword evidence="5 11" id="KW-0963">Cytoplasm</keyword>
<evidence type="ECO:0000259" key="13">
    <source>
        <dbReference type="Pfam" id="PF00464"/>
    </source>
</evidence>
<keyword evidence="7 11" id="KW-0808">Transferase</keyword>
<comment type="subunit">
    <text evidence="4 11">Homodimer.</text>
</comment>
<dbReference type="GO" id="GO:0032259">
    <property type="term" value="P:methylation"/>
    <property type="evidence" value="ECO:0007669"/>
    <property type="project" value="UniProtKB-KW"/>
</dbReference>